<feature type="region of interest" description="Disordered" evidence="1">
    <location>
        <begin position="28"/>
        <end position="61"/>
    </location>
</feature>
<reference evidence="3" key="1">
    <citation type="submission" date="2013-05" db="EMBL/GenBank/DDBJ databases">
        <title>The Genome sequence of Mucor circinelloides f. circinelloides 1006PhL.</title>
        <authorList>
            <consortium name="The Broad Institute Genomics Platform"/>
            <person name="Cuomo C."/>
            <person name="Earl A."/>
            <person name="Findley K."/>
            <person name="Lee S.C."/>
            <person name="Walker B."/>
            <person name="Young S."/>
            <person name="Zeng Q."/>
            <person name="Gargeya S."/>
            <person name="Fitzgerald M."/>
            <person name="Haas B."/>
            <person name="Abouelleil A."/>
            <person name="Allen A.W."/>
            <person name="Alvarado L."/>
            <person name="Arachchi H.M."/>
            <person name="Berlin A.M."/>
            <person name="Chapman S.B."/>
            <person name="Gainer-Dewar J."/>
            <person name="Goldberg J."/>
            <person name="Griggs A."/>
            <person name="Gujja S."/>
            <person name="Hansen M."/>
            <person name="Howarth C."/>
            <person name="Imamovic A."/>
            <person name="Ireland A."/>
            <person name="Larimer J."/>
            <person name="McCowan C."/>
            <person name="Murphy C."/>
            <person name="Pearson M."/>
            <person name="Poon T.W."/>
            <person name="Priest M."/>
            <person name="Roberts A."/>
            <person name="Saif S."/>
            <person name="Shea T."/>
            <person name="Sisk P."/>
            <person name="Sykes S."/>
            <person name="Wortman J."/>
            <person name="Nusbaum C."/>
            <person name="Birren B."/>
        </authorList>
    </citation>
    <scope>NUCLEOTIDE SEQUENCE [LARGE SCALE GENOMIC DNA]</scope>
    <source>
        <strain evidence="3">1006PhL</strain>
    </source>
</reference>
<evidence type="ECO:0000256" key="1">
    <source>
        <dbReference type="SAM" id="MobiDB-lite"/>
    </source>
</evidence>
<organism evidence="2 3">
    <name type="scientific">Mucor circinelloides f. circinelloides (strain 1006PhL)</name>
    <name type="common">Mucormycosis agent</name>
    <name type="synonym">Calyptromyces circinelloides</name>
    <dbReference type="NCBI Taxonomy" id="1220926"/>
    <lineage>
        <taxon>Eukaryota</taxon>
        <taxon>Fungi</taxon>
        <taxon>Fungi incertae sedis</taxon>
        <taxon>Mucoromycota</taxon>
        <taxon>Mucoromycotina</taxon>
        <taxon>Mucoromycetes</taxon>
        <taxon>Mucorales</taxon>
        <taxon>Mucorineae</taxon>
        <taxon>Mucoraceae</taxon>
        <taxon>Mucor</taxon>
    </lineage>
</organism>
<accession>S2JIW0</accession>
<dbReference type="EMBL" id="KE123923">
    <property type="protein sequence ID" value="EPB90256.1"/>
    <property type="molecule type" value="Genomic_DNA"/>
</dbReference>
<gene>
    <name evidence="2" type="ORF">HMPREF1544_02942</name>
</gene>
<proteinExistence type="predicted"/>
<name>S2JIW0_MUCC1</name>
<dbReference type="eggNOG" id="ENOG502RAU3">
    <property type="taxonomic scope" value="Eukaryota"/>
</dbReference>
<keyword evidence="3" id="KW-1185">Reference proteome</keyword>
<dbReference type="AlphaFoldDB" id="S2JIW0"/>
<feature type="compositionally biased region" description="Basic and acidic residues" evidence="1">
    <location>
        <begin position="52"/>
        <end position="61"/>
    </location>
</feature>
<dbReference type="VEuPathDB" id="FungiDB:HMPREF1544_02942"/>
<evidence type="ECO:0000313" key="3">
    <source>
        <dbReference type="Proteomes" id="UP000014254"/>
    </source>
</evidence>
<protein>
    <submittedName>
        <fullName evidence="2">Uncharacterized protein</fullName>
    </submittedName>
</protein>
<sequence>MLFPKCTVSSAKSIQNILIDYLQITRRAETSKGNPPQSGKGPLQTNHREHRQKTELCREQSYHSKDDVQLDHVTDATKVRKPLLLFQETEKGSGEEEEEEDMMKTIKYLSRAIISNKAKTSCSSEASFSEKYIMPAIRRVILDKSSDSIIYAIIDKADKYKKKPDIMIGAEFKKKNYHFFFVEIKRPSTQSKYQAEDDYVKLLKEMKGSIDNQLLLGIENPSSLGLLVEGFTCTLFCPVLLTDGVYCPIAVKRFHLVGEIYEMINLPSIVEVLTLS</sequence>
<dbReference type="Proteomes" id="UP000014254">
    <property type="component" value="Unassembled WGS sequence"/>
</dbReference>
<dbReference type="OrthoDB" id="2281761at2759"/>
<dbReference type="InParanoid" id="S2JIW0"/>
<evidence type="ECO:0000313" key="2">
    <source>
        <dbReference type="EMBL" id="EPB90256.1"/>
    </source>
</evidence>